<sequence length="70" mass="7718">MSKLIVQSEKCIACGKCYLNFPQVFDCEDDGIAFVQEDATEQAQLLARSAIFDCPTRAIEEVDDTSATSH</sequence>
<dbReference type="Proteomes" id="UP000019050">
    <property type="component" value="Unassembled WGS sequence"/>
</dbReference>
<comment type="cofactor">
    <cofactor evidence="1">
        <name>[4Fe-4S] cluster</name>
        <dbReference type="ChEBI" id="CHEBI:49883"/>
    </cofactor>
</comment>
<dbReference type="EMBL" id="ACIN03000001">
    <property type="protein sequence ID" value="ESK66488.1"/>
    <property type="molecule type" value="Genomic_DNA"/>
</dbReference>
<feature type="domain" description="4Fe-4S ferredoxin-type" evidence="2">
    <location>
        <begin position="2"/>
        <end position="30"/>
    </location>
</feature>
<dbReference type="PANTHER" id="PTHR39163:SF1">
    <property type="entry name" value="FERREDOXIN"/>
    <property type="match status" value="1"/>
</dbReference>
<reference evidence="3" key="1">
    <citation type="submission" date="2013-06" db="EMBL/GenBank/DDBJ databases">
        <authorList>
            <person name="Weinstock G."/>
            <person name="Sodergren E."/>
            <person name="Clifton S."/>
            <person name="Fulton L."/>
            <person name="Fulton B."/>
            <person name="Courtney L."/>
            <person name="Fronick C."/>
            <person name="Harrison M."/>
            <person name="Strong C."/>
            <person name="Farmer C."/>
            <person name="Delahaunty K."/>
            <person name="Markovic C."/>
            <person name="Hall O."/>
            <person name="Minx P."/>
            <person name="Tomlinson C."/>
            <person name="Mitreva M."/>
            <person name="Nelson J."/>
            <person name="Hou S."/>
            <person name="Wollam A."/>
            <person name="Pepin K.H."/>
            <person name="Johnson M."/>
            <person name="Bhonagiri V."/>
            <person name="Nash W.E."/>
            <person name="Warren W."/>
            <person name="Chinwalla A."/>
            <person name="Mardis E.R."/>
            <person name="Wilson R.K."/>
        </authorList>
    </citation>
    <scope>NUCLEOTIDE SEQUENCE [LARGE SCALE GENOMIC DNA]</scope>
    <source>
        <strain evidence="3">ATCC 49176</strain>
    </source>
</reference>
<protein>
    <submittedName>
        <fullName evidence="3">Ferredoxin</fullName>
    </submittedName>
</protein>
<organism evidence="3 4">
    <name type="scientific">Abiotrophia defectiva ATCC 49176</name>
    <dbReference type="NCBI Taxonomy" id="592010"/>
    <lineage>
        <taxon>Bacteria</taxon>
        <taxon>Bacillati</taxon>
        <taxon>Bacillota</taxon>
        <taxon>Bacilli</taxon>
        <taxon>Lactobacillales</taxon>
        <taxon>Aerococcaceae</taxon>
        <taxon>Abiotrophia</taxon>
    </lineage>
</organism>
<dbReference type="SUPFAM" id="SSF54862">
    <property type="entry name" value="4Fe-4S ferredoxins"/>
    <property type="match status" value="1"/>
</dbReference>
<name>W1Q5E0_ABIDE</name>
<dbReference type="AlphaFoldDB" id="W1Q5E0"/>
<accession>W1Q5E0</accession>
<dbReference type="PANTHER" id="PTHR39163">
    <property type="entry name" value="FERREDOXIN"/>
    <property type="match status" value="1"/>
</dbReference>
<proteinExistence type="predicted"/>
<keyword evidence="4" id="KW-1185">Reference proteome</keyword>
<dbReference type="InterPro" id="IPR052395">
    <property type="entry name" value="ET_Ferredoxin"/>
</dbReference>
<gene>
    <name evidence="3" type="ORF">GCWU000182_000176</name>
</gene>
<comment type="caution">
    <text evidence="3">The sequence shown here is derived from an EMBL/GenBank/DDBJ whole genome shotgun (WGS) entry which is preliminary data.</text>
</comment>
<evidence type="ECO:0000259" key="2">
    <source>
        <dbReference type="PROSITE" id="PS51379"/>
    </source>
</evidence>
<evidence type="ECO:0000313" key="3">
    <source>
        <dbReference type="EMBL" id="ESK66488.1"/>
    </source>
</evidence>
<dbReference type="InterPro" id="IPR017896">
    <property type="entry name" value="4Fe4S_Fe-S-bd"/>
</dbReference>
<evidence type="ECO:0000256" key="1">
    <source>
        <dbReference type="ARBA" id="ARBA00001966"/>
    </source>
</evidence>
<dbReference type="HOGENOM" id="CLU_139698_6_4_9"/>
<dbReference type="PROSITE" id="PS51379">
    <property type="entry name" value="4FE4S_FER_2"/>
    <property type="match status" value="1"/>
</dbReference>
<dbReference type="OrthoDB" id="9801085at2"/>
<evidence type="ECO:0000313" key="4">
    <source>
        <dbReference type="Proteomes" id="UP000019050"/>
    </source>
</evidence>
<dbReference type="Gene3D" id="3.30.70.20">
    <property type="match status" value="1"/>
</dbReference>
<dbReference type="GeneID" id="84816342"/>
<dbReference type="Pfam" id="PF13370">
    <property type="entry name" value="Fer4_13"/>
    <property type="match status" value="1"/>
</dbReference>
<dbReference type="RefSeq" id="WP_023390836.1">
    <property type="nucleotide sequence ID" value="NZ_KI535340.1"/>
</dbReference>